<proteinExistence type="predicted"/>
<feature type="transmembrane region" description="Helical" evidence="1">
    <location>
        <begin position="80"/>
        <end position="101"/>
    </location>
</feature>
<evidence type="ECO:0000313" key="3">
    <source>
        <dbReference type="Proteomes" id="UP000222944"/>
    </source>
</evidence>
<comment type="caution">
    <text evidence="2">The sequence shown here is derived from an EMBL/GenBank/DDBJ whole genome shotgun (WGS) entry which is preliminary data.</text>
</comment>
<feature type="transmembrane region" description="Helical" evidence="1">
    <location>
        <begin position="235"/>
        <end position="254"/>
    </location>
</feature>
<accession>A0A9X7IFM8</accession>
<evidence type="ECO:0000256" key="1">
    <source>
        <dbReference type="SAM" id="Phobius"/>
    </source>
</evidence>
<feature type="transmembrane region" description="Helical" evidence="1">
    <location>
        <begin position="144"/>
        <end position="163"/>
    </location>
</feature>
<feature type="transmembrane region" description="Helical" evidence="1">
    <location>
        <begin position="175"/>
        <end position="193"/>
    </location>
</feature>
<protein>
    <submittedName>
        <fullName evidence="2">Uncharacterized protein</fullName>
    </submittedName>
</protein>
<keyword evidence="1" id="KW-0812">Transmembrane</keyword>
<evidence type="ECO:0000313" key="2">
    <source>
        <dbReference type="EMBL" id="PGH84123.1"/>
    </source>
</evidence>
<dbReference type="Proteomes" id="UP000222944">
    <property type="component" value="Unassembled WGS sequence"/>
</dbReference>
<keyword evidence="1" id="KW-1133">Transmembrane helix</keyword>
<feature type="transmembrane region" description="Helical" evidence="1">
    <location>
        <begin position="33"/>
        <end position="60"/>
    </location>
</feature>
<organism evidence="2 3">
    <name type="scientific">Bacillus thuringiensis</name>
    <dbReference type="NCBI Taxonomy" id="1428"/>
    <lineage>
        <taxon>Bacteria</taxon>
        <taxon>Bacillati</taxon>
        <taxon>Bacillota</taxon>
        <taxon>Bacilli</taxon>
        <taxon>Bacillales</taxon>
        <taxon>Bacillaceae</taxon>
        <taxon>Bacillus</taxon>
        <taxon>Bacillus cereus group</taxon>
    </lineage>
</organism>
<feature type="transmembrane region" description="Helical" evidence="1">
    <location>
        <begin position="260"/>
        <end position="275"/>
    </location>
</feature>
<reference evidence="2 3" key="1">
    <citation type="submission" date="2017-09" db="EMBL/GenBank/DDBJ databases">
        <title>Large-scale bioinformatics analysis of Bacillus genomes uncovers conserved roles of natural products in bacterial physiology.</title>
        <authorList>
            <consortium name="Agbiome Team Llc"/>
            <person name="Bleich R.M."/>
            <person name="Grubbs K.J."/>
            <person name="Santa Maria K.C."/>
            <person name="Allen S.E."/>
            <person name="Farag S."/>
            <person name="Shank E.A."/>
            <person name="Bowers A."/>
        </authorList>
    </citation>
    <scope>NUCLEOTIDE SEQUENCE [LARGE SCALE GENOMIC DNA]</scope>
    <source>
        <strain evidence="2 3">AFS058004</strain>
    </source>
</reference>
<dbReference type="RefSeq" id="WP_000520587.1">
    <property type="nucleotide sequence ID" value="NZ_JAQQBL010000001.1"/>
</dbReference>
<name>A0A9X7IFM8_BACTU</name>
<sequence length="390" mass="45235">MGKTEYLEMLRRTKEFLQKNFSFIKVGFFGKRIISIIIILISSSVAYFSGYLFLWGYYFGGEKDQSLLSVAVNLVPIDRVIAFSVGFFYIILIGIIVLFFVAILKNKDSFDSAFLIALALGLTNIAIVYFFAAEITFMAYIQTLLLWVLPLLLVLISANFYFCFKDFYTFISYEVYCYTTYISFIIISKYFNLTSLGDLLSRFEFFILMFIIGAPTIFLINQIKNQMILFTVKKILKSIVIIPILLMLGLHIYVDAWAKAIFTVFIINTMIYIRVRRGEDKTTKILADEGRRGVTKPLYITKPFTVILYMLVVFFIISNLTLYSLVQGGKYMYLILQPNNYQTIEYIWDGKLKRIKGNIISSQNDTYYISTTERKLMILKTKDIIIDSNQ</sequence>
<feature type="transmembrane region" description="Helical" evidence="1">
    <location>
        <begin position="205"/>
        <end position="223"/>
    </location>
</feature>
<dbReference type="AlphaFoldDB" id="A0A9X7IFM8"/>
<keyword evidence="1" id="KW-0472">Membrane</keyword>
<gene>
    <name evidence="2" type="ORF">CN899_12325</name>
</gene>
<feature type="transmembrane region" description="Helical" evidence="1">
    <location>
        <begin position="113"/>
        <end position="132"/>
    </location>
</feature>
<feature type="transmembrane region" description="Helical" evidence="1">
    <location>
        <begin position="306"/>
        <end position="326"/>
    </location>
</feature>
<dbReference type="EMBL" id="NUFN01000017">
    <property type="protein sequence ID" value="PGH84123.1"/>
    <property type="molecule type" value="Genomic_DNA"/>
</dbReference>